<evidence type="ECO:0000313" key="1">
    <source>
        <dbReference type="EMBL" id="MDO6416383.1"/>
    </source>
</evidence>
<dbReference type="InterPro" id="IPR035965">
    <property type="entry name" value="PAS-like_dom_sf"/>
</dbReference>
<evidence type="ECO:0008006" key="3">
    <source>
        <dbReference type="Google" id="ProtNLM"/>
    </source>
</evidence>
<dbReference type="RefSeq" id="WP_303545859.1">
    <property type="nucleotide sequence ID" value="NZ_JAUOTP010000010.1"/>
</dbReference>
<gene>
    <name evidence="1" type="ORF">Q4F19_18505</name>
</gene>
<organism evidence="1 2">
    <name type="scientific">Sphingomonas natans</name>
    <dbReference type="NCBI Taxonomy" id="3063330"/>
    <lineage>
        <taxon>Bacteria</taxon>
        <taxon>Pseudomonadati</taxon>
        <taxon>Pseudomonadota</taxon>
        <taxon>Alphaproteobacteria</taxon>
        <taxon>Sphingomonadales</taxon>
        <taxon>Sphingomonadaceae</taxon>
        <taxon>Sphingomonas</taxon>
    </lineage>
</organism>
<protein>
    <recommendedName>
        <fullName evidence="3">PAS domain-containing protein</fullName>
    </recommendedName>
</protein>
<evidence type="ECO:0000313" key="2">
    <source>
        <dbReference type="Proteomes" id="UP001169764"/>
    </source>
</evidence>
<dbReference type="Proteomes" id="UP001169764">
    <property type="component" value="Unassembled WGS sequence"/>
</dbReference>
<name>A0ABT8YF15_9SPHN</name>
<dbReference type="EMBL" id="JAUOTP010000010">
    <property type="protein sequence ID" value="MDO6416383.1"/>
    <property type="molecule type" value="Genomic_DNA"/>
</dbReference>
<comment type="caution">
    <text evidence="1">The sequence shown here is derived from an EMBL/GenBank/DDBJ whole genome shotgun (WGS) entry which is preliminary data.</text>
</comment>
<reference evidence="1" key="1">
    <citation type="submission" date="2023-07" db="EMBL/GenBank/DDBJ databases">
        <authorList>
            <person name="Kim M."/>
        </authorList>
    </citation>
    <scope>NUCLEOTIDE SEQUENCE</scope>
    <source>
        <strain evidence="1">BIUV-7</strain>
    </source>
</reference>
<accession>A0ABT8YF15</accession>
<proteinExistence type="predicted"/>
<dbReference type="Gene3D" id="3.30.450.20">
    <property type="entry name" value="PAS domain"/>
    <property type="match status" value="1"/>
</dbReference>
<sequence>MRPHAPLELHHSWPLFEQDQRFDLGLMCEPRAFERAFSPISRSDRDAVVREGMGQWSCDLTDNSLTWSDQVFDLFGLPRGAKLTRAETVGYYGEGSRAAMEKLRAYAIRHRRGFILDAAIRGADGRPKWMRLIAAPVCTGPRVTALQGLKLDVSETYR</sequence>
<dbReference type="SUPFAM" id="SSF55785">
    <property type="entry name" value="PYP-like sensor domain (PAS domain)"/>
    <property type="match status" value="1"/>
</dbReference>
<keyword evidence="2" id="KW-1185">Reference proteome</keyword>